<evidence type="ECO:0000313" key="4">
    <source>
        <dbReference type="EMBL" id="AGB03525.1"/>
    </source>
</evidence>
<feature type="domain" description="DUF7345" evidence="3">
    <location>
        <begin position="37"/>
        <end position="163"/>
    </location>
</feature>
<dbReference type="SUPFAM" id="SSF46785">
    <property type="entry name" value="Winged helix' DNA-binding domain"/>
    <property type="match status" value="1"/>
</dbReference>
<dbReference type="Proteomes" id="UP000010824">
    <property type="component" value="Chromosome"/>
</dbReference>
<protein>
    <submittedName>
        <fullName evidence="4">Putative membrane-associated protein/domain protein</fullName>
    </submittedName>
</protein>
<evidence type="ECO:0000313" key="5">
    <source>
        <dbReference type="Proteomes" id="UP000010824"/>
    </source>
</evidence>
<dbReference type="AlphaFoldDB" id="L0HHL2"/>
<dbReference type="InterPro" id="IPR055769">
    <property type="entry name" value="DUF7345"/>
</dbReference>
<dbReference type="InParanoid" id="L0HHL2"/>
<sequence precursor="true">MNRPFPARMLVTGALLLLCILPSVQAASDTGYSTTYTISITKDGSAHWQIEYRTPLLSEEDLAGFENYSRGINTVYLPELRDLMQRSAEQAALGTSRDMTVTGFTGNALVQTSPTGRFGVVTYTFEWTHFAQIDDGIVVGDAFVGGMYLARDNTLIIRYPEGYTVASVSPVPDRTSDALTWYGLRSFGPGQPSIVLNDSSLPFLPVMGGIAVLVIIIMTAIILYRRRNAGSRPEEEFPEADDAEEPPISLSKVDLETLEEKILQLLISHNGEVFQSEIVKVLGLPKSTVSTTLNDLHQRGIIQKVRKGRENLIRLVKDRE</sequence>
<keyword evidence="1" id="KW-1133">Transmembrane helix</keyword>
<keyword evidence="5" id="KW-1185">Reference proteome</keyword>
<accession>L0HHL2</accession>
<dbReference type="InterPro" id="IPR055767">
    <property type="entry name" value="DUF7343"/>
</dbReference>
<name>L0HHL2_METFS</name>
<dbReference type="HOGENOM" id="CLU_048695_1_0_2"/>
<dbReference type="Gene3D" id="1.10.10.10">
    <property type="entry name" value="Winged helix-like DNA-binding domain superfamily/Winged helix DNA-binding domain"/>
    <property type="match status" value="1"/>
</dbReference>
<evidence type="ECO:0000259" key="3">
    <source>
        <dbReference type="Pfam" id="PF24036"/>
    </source>
</evidence>
<dbReference type="InterPro" id="IPR036390">
    <property type="entry name" value="WH_DNA-bd_sf"/>
</dbReference>
<dbReference type="STRING" id="593750.Metfor_2531"/>
<reference evidence="5" key="1">
    <citation type="submission" date="2011-12" db="EMBL/GenBank/DDBJ databases">
        <title>Complete sequence of Methanoregula formicicum SMSP.</title>
        <authorList>
            <person name="Lucas S."/>
            <person name="Han J."/>
            <person name="Lapidus A."/>
            <person name="Cheng J.-F."/>
            <person name="Goodwin L."/>
            <person name="Pitluck S."/>
            <person name="Peters L."/>
            <person name="Ovchinnikova G."/>
            <person name="Teshima H."/>
            <person name="Detter J.C."/>
            <person name="Han C."/>
            <person name="Tapia R."/>
            <person name="Land M."/>
            <person name="Hauser L."/>
            <person name="Kyrpides N."/>
            <person name="Ivanova N."/>
            <person name="Pagani I."/>
            <person name="Imachi H."/>
            <person name="Tamaki H."/>
            <person name="Sekiguchi Y."/>
            <person name="Kamagata Y."/>
            <person name="Cadillo-Quiroz H."/>
            <person name="Zinder S."/>
            <person name="Liu W.-T."/>
            <person name="Woyke T."/>
        </authorList>
    </citation>
    <scope>NUCLEOTIDE SEQUENCE [LARGE SCALE GENOMIC DNA]</scope>
    <source>
        <strain evidence="5">DSM 22288 / NBRC 105244 / SMSP</strain>
    </source>
</reference>
<keyword evidence="1" id="KW-0472">Membrane</keyword>
<dbReference type="CDD" id="cd00090">
    <property type="entry name" value="HTH_ARSR"/>
    <property type="match status" value="1"/>
</dbReference>
<gene>
    <name evidence="4" type="ordered locus">Metfor_2531</name>
</gene>
<reference evidence="4 5" key="2">
    <citation type="journal article" date="2014" name="Genome Announc.">
        <title>Complete Genome Sequence of Methanoregula formicica SMSPT, a Mesophilic Hydrogenotrophic Methanogen Isolated from a Methanogenic Upflow Anaerobic Sludge Blanket Reactor.</title>
        <authorList>
            <person name="Yamamoto K."/>
            <person name="Tamaki H."/>
            <person name="Cadillo-Quiroz H."/>
            <person name="Imachi H."/>
            <person name="Kyrpides N."/>
            <person name="Woyke T."/>
            <person name="Goodwin L."/>
            <person name="Zinder S.H."/>
            <person name="Kamagata Y."/>
            <person name="Liu W.T."/>
        </authorList>
    </citation>
    <scope>NUCLEOTIDE SEQUENCE [LARGE SCALE GENOMIC DNA]</scope>
    <source>
        <strain evidence="5">DSM 22288 / NBRC 105244 / SMSP</strain>
    </source>
</reference>
<dbReference type="Pfam" id="PF24034">
    <property type="entry name" value="DUF7343"/>
    <property type="match status" value="1"/>
</dbReference>
<evidence type="ECO:0000259" key="2">
    <source>
        <dbReference type="Pfam" id="PF24034"/>
    </source>
</evidence>
<dbReference type="KEGG" id="mfo:Metfor_2531"/>
<evidence type="ECO:0000256" key="1">
    <source>
        <dbReference type="SAM" id="Phobius"/>
    </source>
</evidence>
<dbReference type="eggNOG" id="arCOG00381">
    <property type="taxonomic scope" value="Archaea"/>
</dbReference>
<dbReference type="InterPro" id="IPR036388">
    <property type="entry name" value="WH-like_DNA-bd_sf"/>
</dbReference>
<dbReference type="EMBL" id="CP003167">
    <property type="protein sequence ID" value="AGB03525.1"/>
    <property type="molecule type" value="Genomic_DNA"/>
</dbReference>
<dbReference type="InterPro" id="IPR011991">
    <property type="entry name" value="ArsR-like_HTH"/>
</dbReference>
<proteinExistence type="predicted"/>
<dbReference type="RefSeq" id="WP_015286487.1">
    <property type="nucleotide sequence ID" value="NC_019943.1"/>
</dbReference>
<organism evidence="4 5">
    <name type="scientific">Methanoregula formicica (strain DSM 22288 / NBRC 105244 / SMSP)</name>
    <dbReference type="NCBI Taxonomy" id="593750"/>
    <lineage>
        <taxon>Archaea</taxon>
        <taxon>Methanobacteriati</taxon>
        <taxon>Methanobacteriota</taxon>
        <taxon>Stenosarchaea group</taxon>
        <taxon>Methanomicrobia</taxon>
        <taxon>Methanomicrobiales</taxon>
        <taxon>Methanoregulaceae</taxon>
        <taxon>Methanoregula</taxon>
    </lineage>
</organism>
<dbReference type="Pfam" id="PF24036">
    <property type="entry name" value="DUF7345"/>
    <property type="match status" value="1"/>
</dbReference>
<keyword evidence="1" id="KW-0812">Transmembrane</keyword>
<feature type="transmembrane region" description="Helical" evidence="1">
    <location>
        <begin position="203"/>
        <end position="224"/>
    </location>
</feature>
<feature type="domain" description="DUF7343" evidence="2">
    <location>
        <begin position="257"/>
        <end position="315"/>
    </location>
</feature>
<dbReference type="GeneID" id="14309923"/>